<dbReference type="SUPFAM" id="SSF51735">
    <property type="entry name" value="NAD(P)-binding Rossmann-fold domains"/>
    <property type="match status" value="1"/>
</dbReference>
<dbReference type="InParanoid" id="A0A423WEK3"/>
<dbReference type="SUPFAM" id="SSF50129">
    <property type="entry name" value="GroES-like"/>
    <property type="match status" value="2"/>
</dbReference>
<dbReference type="InterPro" id="IPR011032">
    <property type="entry name" value="GroES-like_sf"/>
</dbReference>
<evidence type="ECO:0000256" key="2">
    <source>
        <dbReference type="ARBA" id="ARBA00069006"/>
    </source>
</evidence>
<dbReference type="Pfam" id="PF16884">
    <property type="entry name" value="ADH_N_2"/>
    <property type="match status" value="1"/>
</dbReference>
<evidence type="ECO:0000313" key="6">
    <source>
        <dbReference type="Proteomes" id="UP000285146"/>
    </source>
</evidence>
<dbReference type="Pfam" id="PF00107">
    <property type="entry name" value="ADH_zinc_N"/>
    <property type="match status" value="1"/>
</dbReference>
<dbReference type="EMBL" id="LKEB01000053">
    <property type="protein sequence ID" value="ROW01830.1"/>
    <property type="molecule type" value="Genomic_DNA"/>
</dbReference>
<dbReference type="InterPro" id="IPR041694">
    <property type="entry name" value="ADH_N_2"/>
</dbReference>
<gene>
    <name evidence="5" type="ORF">VPNG_07774</name>
</gene>
<feature type="domain" description="Enoyl reductase (ER)" evidence="4">
    <location>
        <begin position="74"/>
        <end position="347"/>
    </location>
</feature>
<dbReference type="InterPro" id="IPR045010">
    <property type="entry name" value="MDR_fam"/>
</dbReference>
<dbReference type="Gene3D" id="3.90.180.10">
    <property type="entry name" value="Medium-chain alcohol dehydrogenases, catalytic domain"/>
    <property type="match status" value="1"/>
</dbReference>
<evidence type="ECO:0000259" key="4">
    <source>
        <dbReference type="SMART" id="SM00829"/>
    </source>
</evidence>
<dbReference type="PANTHER" id="PTHR43205:SF7">
    <property type="entry name" value="PROSTAGLANDIN REDUCTASE 1"/>
    <property type="match status" value="1"/>
</dbReference>
<organism evidence="5 6">
    <name type="scientific">Cytospora leucostoma</name>
    <dbReference type="NCBI Taxonomy" id="1230097"/>
    <lineage>
        <taxon>Eukaryota</taxon>
        <taxon>Fungi</taxon>
        <taxon>Dikarya</taxon>
        <taxon>Ascomycota</taxon>
        <taxon>Pezizomycotina</taxon>
        <taxon>Sordariomycetes</taxon>
        <taxon>Sordariomycetidae</taxon>
        <taxon>Diaporthales</taxon>
        <taxon>Cytosporaceae</taxon>
        <taxon>Cytospora</taxon>
    </lineage>
</organism>
<dbReference type="InterPro" id="IPR013149">
    <property type="entry name" value="ADH-like_C"/>
</dbReference>
<dbReference type="InterPro" id="IPR036291">
    <property type="entry name" value="NAD(P)-bd_dom_sf"/>
</dbReference>
<protein>
    <recommendedName>
        <fullName evidence="2">Dehydrogenase FUB6</fullName>
    </recommendedName>
    <alternativeName>
        <fullName evidence="3">Fusaric acid biosynthesis protein 6</fullName>
    </alternativeName>
</protein>
<dbReference type="SMART" id="SM00829">
    <property type="entry name" value="PKS_ER"/>
    <property type="match status" value="1"/>
</dbReference>
<proteinExistence type="predicted"/>
<comment type="caution">
    <text evidence="5">The sequence shown here is derived from an EMBL/GenBank/DDBJ whole genome shotgun (WGS) entry which is preliminary data.</text>
</comment>
<accession>A0A423WEK3</accession>
<dbReference type="GO" id="GO:0016628">
    <property type="term" value="F:oxidoreductase activity, acting on the CH-CH group of donors, NAD or NADP as acceptor"/>
    <property type="evidence" value="ECO:0007669"/>
    <property type="project" value="InterPro"/>
</dbReference>
<dbReference type="AlphaFoldDB" id="A0A423WEK3"/>
<dbReference type="Proteomes" id="UP000285146">
    <property type="component" value="Unassembled WGS sequence"/>
</dbReference>
<sequence length="352" mass="38172">MSTPNKTFILKKVPHGFPVAGEHLVIEDRPIDLEAVPKGGLVVKNLYSSFDPYMRGRMRDASIKSYVPAFELGGPIASYTLTKVLKSDDSNYKEGDLLVGLVPVAEYAYVQKELIEAKRANKISNPHNLDLGLFVGPLGMPGLTAWSSLFKIGKPKKGETIFVSSAAGAVGQVVGQIAKHQGLRVIGSVGSDEKLEFITKELGFDAGTNYKKEHPSDALKRLAPDGIDIYFENVGGETLDAALEAMNNKGRVVGCGMISQYNNKDASERYGVKNLVYLFTKRLTLEGFIVGDPEFGPVYAKEHQEKLQQWLADGSFKAKLSVTEGIDNAAEGFIGLLEGKNFGKAVLKIADA</sequence>
<keyword evidence="1" id="KW-0560">Oxidoreductase</keyword>
<evidence type="ECO:0000256" key="1">
    <source>
        <dbReference type="ARBA" id="ARBA00023002"/>
    </source>
</evidence>
<name>A0A423WEK3_9PEZI</name>
<dbReference type="FunFam" id="3.40.50.720:FF:000121">
    <property type="entry name" value="Prostaglandin reductase 2"/>
    <property type="match status" value="1"/>
</dbReference>
<dbReference type="PANTHER" id="PTHR43205">
    <property type="entry name" value="PROSTAGLANDIN REDUCTASE"/>
    <property type="match status" value="1"/>
</dbReference>
<dbReference type="Gene3D" id="3.40.50.720">
    <property type="entry name" value="NAD(P)-binding Rossmann-like Domain"/>
    <property type="match status" value="1"/>
</dbReference>
<dbReference type="CDD" id="cd05288">
    <property type="entry name" value="PGDH"/>
    <property type="match status" value="1"/>
</dbReference>
<evidence type="ECO:0000313" key="5">
    <source>
        <dbReference type="EMBL" id="ROW01830.1"/>
    </source>
</evidence>
<reference evidence="5 6" key="1">
    <citation type="submission" date="2015-09" db="EMBL/GenBank/DDBJ databases">
        <title>Host preference determinants of Valsa canker pathogens revealed by comparative genomics.</title>
        <authorList>
            <person name="Yin Z."/>
            <person name="Huang L."/>
        </authorList>
    </citation>
    <scope>NUCLEOTIDE SEQUENCE [LARGE SCALE GENOMIC DNA]</scope>
    <source>
        <strain evidence="5 6">SXYLt</strain>
    </source>
</reference>
<keyword evidence="6" id="KW-1185">Reference proteome</keyword>
<dbReference type="OrthoDB" id="809632at2759"/>
<dbReference type="InterPro" id="IPR020843">
    <property type="entry name" value="ER"/>
</dbReference>
<evidence type="ECO:0000256" key="3">
    <source>
        <dbReference type="ARBA" id="ARBA00083301"/>
    </source>
</evidence>